<evidence type="ECO:0000256" key="2">
    <source>
        <dbReference type="ARBA" id="ARBA00022490"/>
    </source>
</evidence>
<dbReference type="SMART" id="SM01133">
    <property type="entry name" value="DeoC"/>
    <property type="match status" value="1"/>
</dbReference>
<accession>A0A498R0B3</accession>
<dbReference type="EMBL" id="UPPP01000060">
    <property type="protein sequence ID" value="VBB05946.1"/>
    <property type="molecule type" value="Genomic_DNA"/>
</dbReference>
<dbReference type="InterPro" id="IPR002915">
    <property type="entry name" value="DeoC/FbaB/LacD_aldolase"/>
</dbReference>
<dbReference type="Pfam" id="PF01791">
    <property type="entry name" value="DeoC"/>
    <property type="match status" value="1"/>
</dbReference>
<evidence type="ECO:0000256" key="5">
    <source>
        <dbReference type="ARBA" id="ARBA00048791"/>
    </source>
</evidence>
<comment type="catalytic activity">
    <reaction evidence="5 7">
        <text>2-deoxy-D-ribose 5-phosphate = D-glyceraldehyde 3-phosphate + acetaldehyde</text>
        <dbReference type="Rhea" id="RHEA:12821"/>
        <dbReference type="ChEBI" id="CHEBI:15343"/>
        <dbReference type="ChEBI" id="CHEBI:59776"/>
        <dbReference type="ChEBI" id="CHEBI:62877"/>
        <dbReference type="EC" id="4.1.2.4"/>
    </reaction>
</comment>
<dbReference type="RefSeq" id="WP_122626907.1">
    <property type="nucleotide sequence ID" value="NZ_UPPP01000060.1"/>
</dbReference>
<dbReference type="PIRSF" id="PIRSF001357">
    <property type="entry name" value="DeoC"/>
    <property type="match status" value="1"/>
</dbReference>
<comment type="pathway">
    <text evidence="7">Carbohydrate degradation; 2-deoxy-D-ribose 1-phosphate degradation; D-glyceraldehyde 3-phosphate and acetaldehyde from 2-deoxy-alpha-D-ribose 1-phosphate: step 2/2.</text>
</comment>
<dbReference type="UniPathway" id="UPA00002">
    <property type="reaction ID" value="UER00468"/>
</dbReference>
<dbReference type="InterPro" id="IPR028581">
    <property type="entry name" value="DeoC_typeI"/>
</dbReference>
<dbReference type="OrthoDB" id="9778711at2"/>
<comment type="subcellular location">
    <subcellularLocation>
        <location evidence="7">Cytoplasm</location>
    </subcellularLocation>
</comment>
<reference evidence="8 9" key="1">
    <citation type="submission" date="2018-06" db="EMBL/GenBank/DDBJ databases">
        <authorList>
            <person name="Strepis N."/>
        </authorList>
    </citation>
    <scope>NUCLEOTIDE SEQUENCE [LARGE SCALE GENOMIC DNA]</scope>
    <source>
        <strain evidence="8">LUCI</strain>
    </source>
</reference>
<dbReference type="GO" id="GO:0016052">
    <property type="term" value="P:carbohydrate catabolic process"/>
    <property type="evidence" value="ECO:0007669"/>
    <property type="project" value="TreeGrafter"/>
</dbReference>
<dbReference type="CDD" id="cd00959">
    <property type="entry name" value="DeoC"/>
    <property type="match status" value="1"/>
</dbReference>
<dbReference type="EC" id="4.1.2.4" evidence="7"/>
<evidence type="ECO:0000256" key="4">
    <source>
        <dbReference type="ARBA" id="ARBA00023270"/>
    </source>
</evidence>
<dbReference type="NCBIfam" id="TIGR00126">
    <property type="entry name" value="deoC"/>
    <property type="match status" value="1"/>
</dbReference>
<dbReference type="Proteomes" id="UP000277811">
    <property type="component" value="Unassembled WGS sequence"/>
</dbReference>
<organism evidence="8 9">
    <name type="scientific">Lucifera butyrica</name>
    <dbReference type="NCBI Taxonomy" id="1351585"/>
    <lineage>
        <taxon>Bacteria</taxon>
        <taxon>Bacillati</taxon>
        <taxon>Bacillota</taxon>
        <taxon>Negativicutes</taxon>
        <taxon>Veillonellales</taxon>
        <taxon>Veillonellaceae</taxon>
        <taxon>Lucifera</taxon>
    </lineage>
</organism>
<dbReference type="SUPFAM" id="SSF51569">
    <property type="entry name" value="Aldolase"/>
    <property type="match status" value="1"/>
</dbReference>
<evidence type="ECO:0000256" key="6">
    <source>
        <dbReference type="ARBA" id="ARBA00056337"/>
    </source>
</evidence>
<sequence>MDLAQYIDHTLLKPEATVNDVMRLCREAAENRFAAVCINPGYVDLAAHLLAGTEVKVATVIGFPLGATLTSVKVSETQEAVMRKADELDMVIHIGAAKAGAWEAVTDDIRAVVKAAEDKIVKVIIETCLLSEEEKKRACQAVLDSGAHFVKTSTGFAGGGATEEDVRLLRAIAGDRIKVKASGGIRNRQQAECMIAAGADRLGTSAGVAIVKS</sequence>
<evidence type="ECO:0000256" key="3">
    <source>
        <dbReference type="ARBA" id="ARBA00023239"/>
    </source>
</evidence>
<dbReference type="GO" id="GO:0005737">
    <property type="term" value="C:cytoplasm"/>
    <property type="evidence" value="ECO:0007669"/>
    <property type="project" value="UniProtKB-SubCell"/>
</dbReference>
<dbReference type="InterPro" id="IPR013785">
    <property type="entry name" value="Aldolase_TIM"/>
</dbReference>
<dbReference type="GO" id="GO:0006018">
    <property type="term" value="P:2-deoxyribose 1-phosphate catabolic process"/>
    <property type="evidence" value="ECO:0007669"/>
    <property type="project" value="UniProtKB-UniRule"/>
</dbReference>
<evidence type="ECO:0000256" key="7">
    <source>
        <dbReference type="HAMAP-Rule" id="MF_00114"/>
    </source>
</evidence>
<keyword evidence="4 7" id="KW-0704">Schiff base</keyword>
<dbReference type="HAMAP" id="MF_00114">
    <property type="entry name" value="DeoC_type1"/>
    <property type="match status" value="1"/>
</dbReference>
<protein>
    <recommendedName>
        <fullName evidence="7">Deoxyribose-phosphate aldolase</fullName>
        <shortName evidence="7">DERA</shortName>
        <ecNumber evidence="7">4.1.2.4</ecNumber>
    </recommendedName>
    <alternativeName>
        <fullName evidence="7">2-deoxy-D-ribose 5-phosphate aldolase</fullName>
    </alternativeName>
    <alternativeName>
        <fullName evidence="7">Phosphodeoxyriboaldolase</fullName>
        <shortName evidence="7">Deoxyriboaldolase</shortName>
    </alternativeName>
</protein>
<dbReference type="AlphaFoldDB" id="A0A498R0B3"/>
<dbReference type="FunFam" id="3.20.20.70:FF:000044">
    <property type="entry name" value="Deoxyribose-phosphate aldolase"/>
    <property type="match status" value="1"/>
</dbReference>
<feature type="active site" description="Proton donor/acceptor" evidence="7">
    <location>
        <position position="89"/>
    </location>
</feature>
<gene>
    <name evidence="7" type="primary">deoC</name>
    <name evidence="8" type="ORF">LUCI_1157</name>
</gene>
<keyword evidence="9" id="KW-1185">Reference proteome</keyword>
<keyword evidence="3 7" id="KW-0456">Lyase</keyword>
<comment type="function">
    <text evidence="6 7">Catalyzes a reversible aldol reaction between acetaldehyde and D-glyceraldehyde 3-phosphate to generate 2-deoxy-D-ribose 5-phosphate.</text>
</comment>
<dbReference type="GO" id="GO:0009264">
    <property type="term" value="P:deoxyribonucleotide catabolic process"/>
    <property type="evidence" value="ECO:0007669"/>
    <property type="project" value="UniProtKB-UniRule"/>
</dbReference>
<dbReference type="Gene3D" id="3.20.20.70">
    <property type="entry name" value="Aldolase class I"/>
    <property type="match status" value="1"/>
</dbReference>
<keyword evidence="2 7" id="KW-0963">Cytoplasm</keyword>
<evidence type="ECO:0000313" key="8">
    <source>
        <dbReference type="EMBL" id="VBB05946.1"/>
    </source>
</evidence>
<name>A0A498R0B3_9FIRM</name>
<proteinExistence type="inferred from homology"/>
<dbReference type="PANTHER" id="PTHR10889">
    <property type="entry name" value="DEOXYRIBOSE-PHOSPHATE ALDOLASE"/>
    <property type="match status" value="1"/>
</dbReference>
<evidence type="ECO:0000256" key="1">
    <source>
        <dbReference type="ARBA" id="ARBA00010936"/>
    </source>
</evidence>
<dbReference type="PANTHER" id="PTHR10889:SF1">
    <property type="entry name" value="DEOXYRIBOSE-PHOSPHATE ALDOLASE"/>
    <property type="match status" value="1"/>
</dbReference>
<feature type="active site" description="Schiff-base intermediate with acetaldehyde" evidence="7">
    <location>
        <position position="151"/>
    </location>
</feature>
<feature type="active site" description="Proton donor/acceptor" evidence="7">
    <location>
        <position position="180"/>
    </location>
</feature>
<dbReference type="InterPro" id="IPR011343">
    <property type="entry name" value="DeoC"/>
</dbReference>
<evidence type="ECO:0000313" key="9">
    <source>
        <dbReference type="Proteomes" id="UP000277811"/>
    </source>
</evidence>
<dbReference type="GO" id="GO:0004139">
    <property type="term" value="F:deoxyribose-phosphate aldolase activity"/>
    <property type="evidence" value="ECO:0007669"/>
    <property type="project" value="UniProtKB-UniRule"/>
</dbReference>
<comment type="similarity">
    <text evidence="1 7">Belongs to the DeoC/FbaB aldolase family. DeoC type 1 subfamily.</text>
</comment>